<accession>X1FQP9</accession>
<gene>
    <name evidence="1" type="ORF">S03H2_25223</name>
</gene>
<evidence type="ECO:0000313" key="1">
    <source>
        <dbReference type="EMBL" id="GAH31694.1"/>
    </source>
</evidence>
<feature type="non-terminal residue" evidence="1">
    <location>
        <position position="1"/>
    </location>
</feature>
<dbReference type="AlphaFoldDB" id="X1FQP9"/>
<sequence>NSSVNEVNEVNSRKRYERDDEKIDKILEDF</sequence>
<dbReference type="EMBL" id="BARU01014217">
    <property type="protein sequence ID" value="GAH31694.1"/>
    <property type="molecule type" value="Genomic_DNA"/>
</dbReference>
<organism evidence="1">
    <name type="scientific">marine sediment metagenome</name>
    <dbReference type="NCBI Taxonomy" id="412755"/>
    <lineage>
        <taxon>unclassified sequences</taxon>
        <taxon>metagenomes</taxon>
        <taxon>ecological metagenomes</taxon>
    </lineage>
</organism>
<protein>
    <submittedName>
        <fullName evidence="1">Uncharacterized protein</fullName>
    </submittedName>
</protein>
<reference evidence="1" key="1">
    <citation type="journal article" date="2014" name="Front. Microbiol.">
        <title>High frequency of phylogenetically diverse reductive dehalogenase-homologous genes in deep subseafloor sedimentary metagenomes.</title>
        <authorList>
            <person name="Kawai M."/>
            <person name="Futagami T."/>
            <person name="Toyoda A."/>
            <person name="Takaki Y."/>
            <person name="Nishi S."/>
            <person name="Hori S."/>
            <person name="Arai W."/>
            <person name="Tsubouchi T."/>
            <person name="Morono Y."/>
            <person name="Uchiyama I."/>
            <person name="Ito T."/>
            <person name="Fujiyama A."/>
            <person name="Inagaki F."/>
            <person name="Takami H."/>
        </authorList>
    </citation>
    <scope>NUCLEOTIDE SEQUENCE</scope>
    <source>
        <strain evidence="1">Expedition CK06-06</strain>
    </source>
</reference>
<comment type="caution">
    <text evidence="1">The sequence shown here is derived from an EMBL/GenBank/DDBJ whole genome shotgun (WGS) entry which is preliminary data.</text>
</comment>
<name>X1FQP9_9ZZZZ</name>
<proteinExistence type="predicted"/>